<evidence type="ECO:0000256" key="1">
    <source>
        <dbReference type="SAM" id="Phobius"/>
    </source>
</evidence>
<keyword evidence="3" id="KW-0808">Transferase</keyword>
<organism evidence="3 4">
    <name type="scientific">Litoribrevibacter euphylliae</name>
    <dbReference type="NCBI Taxonomy" id="1834034"/>
    <lineage>
        <taxon>Bacteria</taxon>
        <taxon>Pseudomonadati</taxon>
        <taxon>Pseudomonadota</taxon>
        <taxon>Gammaproteobacteria</taxon>
        <taxon>Oceanospirillales</taxon>
        <taxon>Oceanospirillaceae</taxon>
        <taxon>Litoribrevibacter</taxon>
    </lineage>
</organism>
<evidence type="ECO:0000313" key="3">
    <source>
        <dbReference type="EMBL" id="MFC3149655.1"/>
    </source>
</evidence>
<dbReference type="InterPro" id="IPR029787">
    <property type="entry name" value="Nucleotide_cyclase"/>
</dbReference>
<proteinExistence type="predicted"/>
<dbReference type="PANTHER" id="PTHR46663:SF2">
    <property type="entry name" value="GGDEF DOMAIN-CONTAINING PROTEIN"/>
    <property type="match status" value="1"/>
</dbReference>
<feature type="transmembrane region" description="Helical" evidence="1">
    <location>
        <begin position="6"/>
        <end position="24"/>
    </location>
</feature>
<sequence length="701" mass="79358">MTLVAKIATVISTAFITFLAIQLFNHKFLVAQRMDDLEKSLIQRELTHSQFFIESQIQDVETLAIDWGIWDENYHFVKKFNQGFIERNLDYDSLKIININAMIWITQDRRVHHGFFRTKDFILSESLLHDFLTQHGTLIDLIKPELPLKEGTSVRSLSGLLIFNGTVYILAVSEVKQSTAKGPSAGWFMTLREAPGSLFQRHKEGLDTFSELKPLNFYSSDSSAASGGIYNTTYQLDMERVTVRKTLKDIYGKPNIMLSSNMPRTIMEQSQKDFASLFSIEVVVSLSVALLAFYYLRQHISAPISKLIKEIDQAPSLEQARISEISNQSGELSKLIYILKSAVEKLNANLLNDKVNRIRTEQQNRLLFELANDRDLTEGHLHQSFYKILTTLIQQTGFVRASIWLLDQDMRTSECYASYSLHGDNIDTGISIHTNQLTKSLFKKLNRQRSFVTNLNQQVTESLLGTKVYEQAIISPIMISQRVAGALITEFTEEQEHKVATYQLFIGSLSELCSNSLYAHERKQLHEQLNHMAHHDPLTKLPNRSLFEEIANKTIARAKREHGGFSLLFVDLDKFKPVNDQYSHSTGDEVLIQCAERLQQRLRQTDTVARIGGDEFLILLENTRNISDARVIATQIIESISQVFEVQELQIRIGCSIGVAVYPLHGATIKELVLASDQAMYAVKASGRGAISVASPASKAS</sequence>
<dbReference type="PANTHER" id="PTHR46663">
    <property type="entry name" value="DIGUANYLATE CYCLASE DGCT-RELATED"/>
    <property type="match status" value="1"/>
</dbReference>
<dbReference type="InterPro" id="IPR052163">
    <property type="entry name" value="DGC-Regulatory_Protein"/>
</dbReference>
<reference evidence="4" key="1">
    <citation type="journal article" date="2019" name="Int. J. Syst. Evol. Microbiol.">
        <title>The Global Catalogue of Microorganisms (GCM) 10K type strain sequencing project: providing services to taxonomists for standard genome sequencing and annotation.</title>
        <authorList>
            <consortium name="The Broad Institute Genomics Platform"/>
            <consortium name="The Broad Institute Genome Sequencing Center for Infectious Disease"/>
            <person name="Wu L."/>
            <person name="Ma J."/>
        </authorList>
    </citation>
    <scope>NUCLEOTIDE SEQUENCE [LARGE SCALE GENOMIC DNA]</scope>
    <source>
        <strain evidence="4">KCTC 52438</strain>
    </source>
</reference>
<dbReference type="Gene3D" id="3.30.70.270">
    <property type="match status" value="1"/>
</dbReference>
<dbReference type="SUPFAM" id="SSF55781">
    <property type="entry name" value="GAF domain-like"/>
    <property type="match status" value="1"/>
</dbReference>
<gene>
    <name evidence="3" type="ORF">ACFOEK_01290</name>
</gene>
<keyword evidence="4" id="KW-1185">Reference proteome</keyword>
<dbReference type="InterPro" id="IPR007892">
    <property type="entry name" value="CHASE4"/>
</dbReference>
<keyword evidence="1" id="KW-0812">Transmembrane</keyword>
<protein>
    <submittedName>
        <fullName evidence="3">Diguanylate cyclase domain-containing protein</fullName>
        <ecNumber evidence="3">2.7.7.65</ecNumber>
    </submittedName>
</protein>
<dbReference type="EC" id="2.7.7.65" evidence="3"/>
<dbReference type="Proteomes" id="UP001595476">
    <property type="component" value="Unassembled WGS sequence"/>
</dbReference>
<feature type="domain" description="GGDEF" evidence="2">
    <location>
        <begin position="563"/>
        <end position="696"/>
    </location>
</feature>
<dbReference type="SMART" id="SM00267">
    <property type="entry name" value="GGDEF"/>
    <property type="match status" value="1"/>
</dbReference>
<dbReference type="CDD" id="cd01949">
    <property type="entry name" value="GGDEF"/>
    <property type="match status" value="1"/>
</dbReference>
<dbReference type="InterPro" id="IPR000160">
    <property type="entry name" value="GGDEF_dom"/>
</dbReference>
<dbReference type="PROSITE" id="PS50887">
    <property type="entry name" value="GGDEF"/>
    <property type="match status" value="1"/>
</dbReference>
<keyword evidence="3" id="KW-0548">Nucleotidyltransferase</keyword>
<evidence type="ECO:0000259" key="2">
    <source>
        <dbReference type="PROSITE" id="PS50887"/>
    </source>
</evidence>
<evidence type="ECO:0000313" key="4">
    <source>
        <dbReference type="Proteomes" id="UP001595476"/>
    </source>
</evidence>
<keyword evidence="1" id="KW-0472">Membrane</keyword>
<feature type="transmembrane region" description="Helical" evidence="1">
    <location>
        <begin position="274"/>
        <end position="296"/>
    </location>
</feature>
<dbReference type="Pfam" id="PF00990">
    <property type="entry name" value="GGDEF"/>
    <property type="match status" value="1"/>
</dbReference>
<accession>A0ABV7H7A4</accession>
<dbReference type="GO" id="GO:0052621">
    <property type="term" value="F:diguanylate cyclase activity"/>
    <property type="evidence" value="ECO:0007669"/>
    <property type="project" value="UniProtKB-EC"/>
</dbReference>
<dbReference type="InterPro" id="IPR043128">
    <property type="entry name" value="Rev_trsase/Diguanyl_cyclase"/>
</dbReference>
<name>A0ABV7H7A4_9GAMM</name>
<dbReference type="EMBL" id="JBHRSZ010000001">
    <property type="protein sequence ID" value="MFC3149655.1"/>
    <property type="molecule type" value="Genomic_DNA"/>
</dbReference>
<keyword evidence="1" id="KW-1133">Transmembrane helix</keyword>
<dbReference type="RefSeq" id="WP_386714988.1">
    <property type="nucleotide sequence ID" value="NZ_JBHRSZ010000001.1"/>
</dbReference>
<comment type="caution">
    <text evidence="3">The sequence shown here is derived from an EMBL/GenBank/DDBJ whole genome shotgun (WGS) entry which is preliminary data.</text>
</comment>
<dbReference type="Pfam" id="PF05228">
    <property type="entry name" value="CHASE4"/>
    <property type="match status" value="1"/>
</dbReference>
<dbReference type="SUPFAM" id="SSF55073">
    <property type="entry name" value="Nucleotide cyclase"/>
    <property type="match status" value="1"/>
</dbReference>
<dbReference type="NCBIfam" id="TIGR00254">
    <property type="entry name" value="GGDEF"/>
    <property type="match status" value="1"/>
</dbReference>